<dbReference type="Proteomes" id="UP000828941">
    <property type="component" value="Chromosome 3"/>
</dbReference>
<sequence>MADRDSTKDTSKEEVACCGFLPIFLSPTLFHLQTTVERTIAAFELLFLLHYEQFTAASVQRNLVESYK</sequence>
<proteinExistence type="predicted"/>
<accession>A0ACB9PTZ5</accession>
<dbReference type="EMBL" id="CM039428">
    <property type="protein sequence ID" value="KAI4351966.1"/>
    <property type="molecule type" value="Genomic_DNA"/>
</dbReference>
<name>A0ACB9PTZ5_BAUVA</name>
<evidence type="ECO:0000313" key="2">
    <source>
        <dbReference type="Proteomes" id="UP000828941"/>
    </source>
</evidence>
<reference evidence="1 2" key="1">
    <citation type="journal article" date="2022" name="DNA Res.">
        <title>Chromosomal-level genome assembly of the orchid tree Bauhinia variegata (Leguminosae; Cercidoideae) supports the allotetraploid origin hypothesis of Bauhinia.</title>
        <authorList>
            <person name="Zhong Y."/>
            <person name="Chen Y."/>
            <person name="Zheng D."/>
            <person name="Pang J."/>
            <person name="Liu Y."/>
            <person name="Luo S."/>
            <person name="Meng S."/>
            <person name="Qian L."/>
            <person name="Wei D."/>
            <person name="Dai S."/>
            <person name="Zhou R."/>
        </authorList>
    </citation>
    <scope>NUCLEOTIDE SEQUENCE [LARGE SCALE GENOMIC DNA]</scope>
    <source>
        <strain evidence="1">BV-YZ2020</strain>
    </source>
</reference>
<keyword evidence="2" id="KW-1185">Reference proteome</keyword>
<gene>
    <name evidence="1" type="ORF">L6164_006264</name>
</gene>
<organism evidence="1 2">
    <name type="scientific">Bauhinia variegata</name>
    <name type="common">Purple orchid tree</name>
    <name type="synonym">Phanera variegata</name>
    <dbReference type="NCBI Taxonomy" id="167791"/>
    <lineage>
        <taxon>Eukaryota</taxon>
        <taxon>Viridiplantae</taxon>
        <taxon>Streptophyta</taxon>
        <taxon>Embryophyta</taxon>
        <taxon>Tracheophyta</taxon>
        <taxon>Spermatophyta</taxon>
        <taxon>Magnoliopsida</taxon>
        <taxon>eudicotyledons</taxon>
        <taxon>Gunneridae</taxon>
        <taxon>Pentapetalae</taxon>
        <taxon>rosids</taxon>
        <taxon>fabids</taxon>
        <taxon>Fabales</taxon>
        <taxon>Fabaceae</taxon>
        <taxon>Cercidoideae</taxon>
        <taxon>Cercideae</taxon>
        <taxon>Bauhiniinae</taxon>
        <taxon>Bauhinia</taxon>
    </lineage>
</organism>
<comment type="caution">
    <text evidence="1">The sequence shown here is derived from an EMBL/GenBank/DDBJ whole genome shotgun (WGS) entry which is preliminary data.</text>
</comment>
<evidence type="ECO:0000313" key="1">
    <source>
        <dbReference type="EMBL" id="KAI4351966.1"/>
    </source>
</evidence>
<protein>
    <submittedName>
        <fullName evidence="1">Uncharacterized protein</fullName>
    </submittedName>
</protein>